<evidence type="ECO:0000259" key="11">
    <source>
        <dbReference type="PROSITE" id="PS50893"/>
    </source>
</evidence>
<evidence type="ECO:0000256" key="7">
    <source>
        <dbReference type="ARBA" id="ARBA00022989"/>
    </source>
</evidence>
<comment type="caution">
    <text evidence="13">The sequence shown here is derived from an EMBL/GenBank/DDBJ whole genome shotgun (WGS) entry which is preliminary data.</text>
</comment>
<feature type="transmembrane region" description="Helical" evidence="10">
    <location>
        <begin position="185"/>
        <end position="203"/>
    </location>
</feature>
<dbReference type="PROSITE" id="PS50929">
    <property type="entry name" value="ABC_TM1F"/>
    <property type="match status" value="1"/>
</dbReference>
<dbReference type="SUPFAM" id="SSF90123">
    <property type="entry name" value="ABC transporter transmembrane region"/>
    <property type="match status" value="1"/>
</dbReference>
<dbReference type="STRING" id="1414654.BFR47_02770"/>
<keyword evidence="14" id="KW-1185">Reference proteome</keyword>
<evidence type="ECO:0000313" key="13">
    <source>
        <dbReference type="EMBL" id="OIN09205.1"/>
    </source>
</evidence>
<feature type="transmembrane region" description="Helical" evidence="10">
    <location>
        <begin position="80"/>
        <end position="101"/>
    </location>
</feature>
<evidence type="ECO:0000256" key="2">
    <source>
        <dbReference type="ARBA" id="ARBA00022448"/>
    </source>
</evidence>
<dbReference type="Gene3D" id="1.20.1560.10">
    <property type="entry name" value="ABC transporter type 1, transmembrane domain"/>
    <property type="match status" value="1"/>
</dbReference>
<feature type="transmembrane region" description="Helical" evidence="10">
    <location>
        <begin position="263"/>
        <end position="283"/>
    </location>
</feature>
<proteinExistence type="predicted"/>
<dbReference type="SUPFAM" id="SSF52540">
    <property type="entry name" value="P-loop containing nucleoside triphosphate hydrolases"/>
    <property type="match status" value="1"/>
</dbReference>
<dbReference type="OrthoDB" id="9806127at2"/>
<evidence type="ECO:0000256" key="10">
    <source>
        <dbReference type="SAM" id="Phobius"/>
    </source>
</evidence>
<protein>
    <submittedName>
        <fullName evidence="13">ABC transporter ATP-binding protein</fullName>
    </submittedName>
</protein>
<evidence type="ECO:0000256" key="5">
    <source>
        <dbReference type="ARBA" id="ARBA00022741"/>
    </source>
</evidence>
<keyword evidence="3" id="KW-1003">Cell membrane</keyword>
<dbReference type="InterPro" id="IPR011527">
    <property type="entry name" value="ABC1_TM_dom"/>
</dbReference>
<dbReference type="Proteomes" id="UP000243073">
    <property type="component" value="Unassembled WGS sequence"/>
</dbReference>
<dbReference type="InterPro" id="IPR039421">
    <property type="entry name" value="Type_1_exporter"/>
</dbReference>
<dbReference type="PANTHER" id="PTHR24221">
    <property type="entry name" value="ATP-BINDING CASSETTE SUB-FAMILY B"/>
    <property type="match status" value="1"/>
</dbReference>
<dbReference type="InterPro" id="IPR027417">
    <property type="entry name" value="P-loop_NTPase"/>
</dbReference>
<dbReference type="InterPro" id="IPR003593">
    <property type="entry name" value="AAA+_ATPase"/>
</dbReference>
<dbReference type="PANTHER" id="PTHR24221:SF615">
    <property type="entry name" value="MULTIDRUG RESISTANCE-LIKE ATP-BINDING PROTEIN MDLB"/>
    <property type="match status" value="1"/>
</dbReference>
<dbReference type="GO" id="GO:0140359">
    <property type="term" value="F:ABC-type transporter activity"/>
    <property type="evidence" value="ECO:0007669"/>
    <property type="project" value="InterPro"/>
</dbReference>
<dbReference type="InterPro" id="IPR036640">
    <property type="entry name" value="ABC1_TM_sf"/>
</dbReference>
<keyword evidence="2" id="KW-0813">Transport</keyword>
<dbReference type="GO" id="GO:0016887">
    <property type="term" value="F:ATP hydrolysis activity"/>
    <property type="evidence" value="ECO:0007669"/>
    <property type="project" value="InterPro"/>
</dbReference>
<keyword evidence="5" id="KW-0547">Nucleotide-binding</keyword>
<keyword evidence="4 10" id="KW-0812">Transmembrane</keyword>
<feature type="domain" description="ABC transporter" evidence="11">
    <location>
        <begin position="360"/>
        <end position="593"/>
    </location>
</feature>
<dbReference type="CDD" id="cd18544">
    <property type="entry name" value="ABC_6TM_TmrA_like"/>
    <property type="match status" value="1"/>
</dbReference>
<evidence type="ECO:0000256" key="4">
    <source>
        <dbReference type="ARBA" id="ARBA00022692"/>
    </source>
</evidence>
<gene>
    <name evidence="13" type="ORF">BFR47_02770</name>
</gene>
<dbReference type="GO" id="GO:0034040">
    <property type="term" value="F:ATPase-coupled lipid transmembrane transporter activity"/>
    <property type="evidence" value="ECO:0007669"/>
    <property type="project" value="TreeGrafter"/>
</dbReference>
<feature type="compositionally biased region" description="Polar residues" evidence="9">
    <location>
        <begin position="13"/>
        <end position="23"/>
    </location>
</feature>
<evidence type="ECO:0000259" key="12">
    <source>
        <dbReference type="PROSITE" id="PS50929"/>
    </source>
</evidence>
<keyword evidence="8 10" id="KW-0472">Membrane</keyword>
<dbReference type="GO" id="GO:0005524">
    <property type="term" value="F:ATP binding"/>
    <property type="evidence" value="ECO:0007669"/>
    <property type="project" value="UniProtKB-KW"/>
</dbReference>
<keyword evidence="7 10" id="KW-1133">Transmembrane helix</keyword>
<reference evidence="13 14" key="1">
    <citation type="submission" date="2016-07" db="EMBL/GenBank/DDBJ databases">
        <title>Draft Genome Sequence of Oceanisphaera psychrotolerans, isolated from coastal sediment samples.</title>
        <authorList>
            <person name="Zhuo S."/>
            <person name="Ruan Z."/>
        </authorList>
    </citation>
    <scope>NUCLEOTIDE SEQUENCE [LARGE SCALE GENOMIC DNA]</scope>
    <source>
        <strain evidence="13 14">LAM-WHM-ZC</strain>
    </source>
</reference>
<evidence type="ECO:0000256" key="1">
    <source>
        <dbReference type="ARBA" id="ARBA00004651"/>
    </source>
</evidence>
<organism evidence="13 14">
    <name type="scientific">Oceanisphaera psychrotolerans</name>
    <dbReference type="NCBI Taxonomy" id="1414654"/>
    <lineage>
        <taxon>Bacteria</taxon>
        <taxon>Pseudomonadati</taxon>
        <taxon>Pseudomonadota</taxon>
        <taxon>Gammaproteobacteria</taxon>
        <taxon>Aeromonadales</taxon>
        <taxon>Aeromonadaceae</taxon>
        <taxon>Oceanisphaera</taxon>
    </lineage>
</organism>
<dbReference type="AlphaFoldDB" id="A0A1J4QDS6"/>
<feature type="transmembrane region" description="Helical" evidence="10">
    <location>
        <begin position="156"/>
        <end position="179"/>
    </location>
</feature>
<dbReference type="GO" id="GO:0005886">
    <property type="term" value="C:plasma membrane"/>
    <property type="evidence" value="ECO:0007669"/>
    <property type="project" value="UniProtKB-SubCell"/>
</dbReference>
<sequence length="609" mass="67205">MTPEPAPAEHAQTEASWAKHSQPQGKGTFGLLLDYVYRDKPLLVKTLLLLLLATAADVAGPLLAKVFIDDYLLAGFLPPWPVAGLALAYIGTQLAAAWLRYQQTLRFTDMALAAVLDIRQQVFTHVQRLPMTFFDRAMTGQLVSRITNDTEAIKDLYVQFLSVVLTNVVLLVGIIIAMALLNVQLMLVALLLLPAVMGMIYLYQKLSGRAVADSRQLRSDINATLGESIAGMTVLQACGLQQHSAERFEQLNRRYYRARMRTINIGAALLRPAIDLLSVLVLFGILKVFGWQLVNGVAEIGVLYAFLNFMGRFTEPLAEITQRFNLYQQAMVAGDRVYQLMQQPQQHYGNTGNTIAHGALAFERVDFGYRAGQPVFEQLDLDIPAGAFIGVVGHTGSGKSTLLNLLLGFYPVDGGRITVDGQPLTGYRQQALRQGIGLVPQEPFILAGSIYDNIDMGRKLPREQIENAARQAHLLETINALEHGFDTRLGERGSRLSTGQRQQLVIARALAAAPRILLLDEATANVDSETEQVVQQALKALHGKVTLIVVAHRLSTISEADRILVMAHGELVESGSHRQLMALPEGRYQAMYRLQQQARRVALAEQPDR</sequence>
<dbReference type="Pfam" id="PF00664">
    <property type="entry name" value="ABC_membrane"/>
    <property type="match status" value="1"/>
</dbReference>
<evidence type="ECO:0000256" key="8">
    <source>
        <dbReference type="ARBA" id="ARBA00023136"/>
    </source>
</evidence>
<dbReference type="Pfam" id="PF00005">
    <property type="entry name" value="ABC_tran"/>
    <property type="match status" value="1"/>
</dbReference>
<feature type="transmembrane region" description="Helical" evidence="10">
    <location>
        <begin position="47"/>
        <end position="68"/>
    </location>
</feature>
<dbReference type="PROSITE" id="PS50893">
    <property type="entry name" value="ABC_TRANSPORTER_2"/>
    <property type="match status" value="1"/>
</dbReference>
<evidence type="ECO:0000256" key="6">
    <source>
        <dbReference type="ARBA" id="ARBA00022840"/>
    </source>
</evidence>
<dbReference type="SMART" id="SM00382">
    <property type="entry name" value="AAA"/>
    <property type="match status" value="1"/>
</dbReference>
<dbReference type="FunFam" id="3.40.50.300:FF:000221">
    <property type="entry name" value="Multidrug ABC transporter ATP-binding protein"/>
    <property type="match status" value="1"/>
</dbReference>
<evidence type="ECO:0000256" key="3">
    <source>
        <dbReference type="ARBA" id="ARBA00022475"/>
    </source>
</evidence>
<feature type="region of interest" description="Disordered" evidence="9">
    <location>
        <begin position="1"/>
        <end position="23"/>
    </location>
</feature>
<dbReference type="RefSeq" id="WP_071472873.1">
    <property type="nucleotide sequence ID" value="NZ_MDKE01000022.1"/>
</dbReference>
<evidence type="ECO:0000313" key="14">
    <source>
        <dbReference type="Proteomes" id="UP000243073"/>
    </source>
</evidence>
<evidence type="ECO:0000256" key="9">
    <source>
        <dbReference type="SAM" id="MobiDB-lite"/>
    </source>
</evidence>
<keyword evidence="6 13" id="KW-0067">ATP-binding</keyword>
<name>A0A1J4QDS6_9GAMM</name>
<dbReference type="InterPro" id="IPR003439">
    <property type="entry name" value="ABC_transporter-like_ATP-bd"/>
</dbReference>
<dbReference type="EMBL" id="MDKE01000022">
    <property type="protein sequence ID" value="OIN09205.1"/>
    <property type="molecule type" value="Genomic_DNA"/>
</dbReference>
<comment type="subcellular location">
    <subcellularLocation>
        <location evidence="1">Cell membrane</location>
        <topology evidence="1">Multi-pass membrane protein</topology>
    </subcellularLocation>
</comment>
<dbReference type="Gene3D" id="3.40.50.300">
    <property type="entry name" value="P-loop containing nucleotide triphosphate hydrolases"/>
    <property type="match status" value="1"/>
</dbReference>
<accession>A0A1J4QDS6</accession>
<feature type="domain" description="ABC transmembrane type-1" evidence="12">
    <location>
        <begin position="47"/>
        <end position="329"/>
    </location>
</feature>